<proteinExistence type="predicted"/>
<dbReference type="Proteomes" id="UP000799436">
    <property type="component" value="Unassembled WGS sequence"/>
</dbReference>
<evidence type="ECO:0000313" key="2">
    <source>
        <dbReference type="Proteomes" id="UP000799436"/>
    </source>
</evidence>
<gene>
    <name evidence="1" type="ORF">EJ03DRAFT_384100</name>
</gene>
<reference evidence="1" key="1">
    <citation type="journal article" date="2020" name="Stud. Mycol.">
        <title>101 Dothideomycetes genomes: a test case for predicting lifestyles and emergence of pathogens.</title>
        <authorList>
            <person name="Haridas S."/>
            <person name="Albert R."/>
            <person name="Binder M."/>
            <person name="Bloem J."/>
            <person name="Labutti K."/>
            <person name="Salamov A."/>
            <person name="Andreopoulos B."/>
            <person name="Baker S."/>
            <person name="Barry K."/>
            <person name="Bills G."/>
            <person name="Bluhm B."/>
            <person name="Cannon C."/>
            <person name="Castanera R."/>
            <person name="Culley D."/>
            <person name="Daum C."/>
            <person name="Ezra D."/>
            <person name="Gonzalez J."/>
            <person name="Henrissat B."/>
            <person name="Kuo A."/>
            <person name="Liang C."/>
            <person name="Lipzen A."/>
            <person name="Lutzoni F."/>
            <person name="Magnuson J."/>
            <person name="Mondo S."/>
            <person name="Nolan M."/>
            <person name="Ohm R."/>
            <person name="Pangilinan J."/>
            <person name="Park H.-J."/>
            <person name="Ramirez L."/>
            <person name="Alfaro M."/>
            <person name="Sun H."/>
            <person name="Tritt A."/>
            <person name="Yoshinaga Y."/>
            <person name="Zwiers L.-H."/>
            <person name="Turgeon B."/>
            <person name="Goodwin S."/>
            <person name="Spatafora J."/>
            <person name="Crous P."/>
            <person name="Grigoriev I."/>
        </authorList>
    </citation>
    <scope>NUCLEOTIDE SEQUENCE</scope>
    <source>
        <strain evidence="1">CBS 116005</strain>
    </source>
</reference>
<protein>
    <submittedName>
        <fullName evidence="1">Uncharacterized protein</fullName>
    </submittedName>
</protein>
<dbReference type="EMBL" id="ML995858">
    <property type="protein sequence ID" value="KAF2767275.1"/>
    <property type="molecule type" value="Genomic_DNA"/>
</dbReference>
<sequence>MQQWTAKQAVLNIYTVTTQHHFTHLYDTTPHFLHSTLAHVGHSRLFGDQTLAVLYLSAAGFSLYKTISTHSLRQFPGQSVGVSLAVLDMMFIRVISPPLQAGPVTAPCTTTITAAAGFATLGQTRIVHTHLYPSIATGFTVTRYRPSVGGLPLVDLFLQMSVVEVVMHYCCYRCRQLRQSVSFRRICPSSADDPHAMDAIVVVASFLVANKQGLFTGPATAILVHMG</sequence>
<organism evidence="1 2">
    <name type="scientific">Teratosphaeria nubilosa</name>
    <dbReference type="NCBI Taxonomy" id="161662"/>
    <lineage>
        <taxon>Eukaryota</taxon>
        <taxon>Fungi</taxon>
        <taxon>Dikarya</taxon>
        <taxon>Ascomycota</taxon>
        <taxon>Pezizomycotina</taxon>
        <taxon>Dothideomycetes</taxon>
        <taxon>Dothideomycetidae</taxon>
        <taxon>Mycosphaerellales</taxon>
        <taxon>Teratosphaeriaceae</taxon>
        <taxon>Teratosphaeria</taxon>
    </lineage>
</organism>
<name>A0A6G1L362_9PEZI</name>
<evidence type="ECO:0000313" key="1">
    <source>
        <dbReference type="EMBL" id="KAF2767275.1"/>
    </source>
</evidence>
<keyword evidence="2" id="KW-1185">Reference proteome</keyword>
<accession>A0A6G1L362</accession>
<dbReference type="AlphaFoldDB" id="A0A6G1L362"/>